<sequence>MKPEFPRVMTFVDIETTGLYPPRDRIIEIGILRVESGKIRQTFQSLVNPQIAVSGFITDLTGISQNHLKRAPTFIDISQQVKNLFDKSIFIAHNVRFDYTFIREEFQRIGIPFKAQQLCTVRLFKQLVPGKRRYNLDELIAHFELTCPNRHRAFDDAQVLWNFYTKAANTFPKKTIARAIQKASHRLSLPSGITEQKIDALPQSPGVYIFWGDSPIPLYIGKSKNIRTRVLSHFASDTKRVFEMKLKLAVVDIEAITTAGELSALILESELIKKYAPLYNKLLRYRRRLLLAKKSFTSKNYLQVTAVTVTSIDPNNNHNILGLYKSKRQMTDYLYQTATEYNLCPKLMGLENARGACFHYQLQSCRGACIGKEPAAAYNLRFMNAFKTSLYKPWPFPGPVLVCEKGEAKSAGYIIDKWCLLGKAQWDENGSLDISKPEYKFDADVYKILVRFLTRSKSDVQIRNIEA</sequence>
<dbReference type="InterPro" id="IPR006054">
    <property type="entry name" value="DnaQ"/>
</dbReference>
<dbReference type="Gene3D" id="3.30.420.10">
    <property type="entry name" value="Ribonuclease H-like superfamily/Ribonuclease H"/>
    <property type="match status" value="1"/>
</dbReference>
<dbReference type="SMART" id="SM00465">
    <property type="entry name" value="GIYc"/>
    <property type="match status" value="1"/>
</dbReference>
<evidence type="ECO:0000259" key="1">
    <source>
        <dbReference type="PROSITE" id="PS50164"/>
    </source>
</evidence>
<protein>
    <recommendedName>
        <fullName evidence="1">GIY-YIG domain-containing protein</fullName>
    </recommendedName>
</protein>
<dbReference type="PROSITE" id="PS50164">
    <property type="entry name" value="GIY_YIG"/>
    <property type="match status" value="1"/>
</dbReference>
<dbReference type="SUPFAM" id="SSF53098">
    <property type="entry name" value="Ribonuclease H-like"/>
    <property type="match status" value="1"/>
</dbReference>
<dbReference type="InterPro" id="IPR036397">
    <property type="entry name" value="RNaseH_sf"/>
</dbReference>
<dbReference type="NCBIfam" id="TIGR00573">
    <property type="entry name" value="dnaq"/>
    <property type="match status" value="1"/>
</dbReference>
<dbReference type="CDD" id="cd10434">
    <property type="entry name" value="GIY-YIG_UvrC_Cho"/>
    <property type="match status" value="1"/>
</dbReference>
<dbReference type="GO" id="GO:0006289">
    <property type="term" value="P:nucleotide-excision repair"/>
    <property type="evidence" value="ECO:0007669"/>
    <property type="project" value="InterPro"/>
</dbReference>
<dbReference type="GO" id="GO:0045004">
    <property type="term" value="P:DNA replication proofreading"/>
    <property type="evidence" value="ECO:0007669"/>
    <property type="project" value="TreeGrafter"/>
</dbReference>
<dbReference type="GO" id="GO:0008408">
    <property type="term" value="F:3'-5' exonuclease activity"/>
    <property type="evidence" value="ECO:0007669"/>
    <property type="project" value="TreeGrafter"/>
</dbReference>
<organism evidence="2 3">
    <name type="scientific">Candidatus Gottesmanbacteria bacterium RBG_16_43_7</name>
    <dbReference type="NCBI Taxonomy" id="1798373"/>
    <lineage>
        <taxon>Bacteria</taxon>
        <taxon>Candidatus Gottesmaniibacteriota</taxon>
    </lineage>
</organism>
<evidence type="ECO:0000313" key="2">
    <source>
        <dbReference type="EMBL" id="OGG09560.1"/>
    </source>
</evidence>
<reference evidence="2 3" key="1">
    <citation type="journal article" date="2016" name="Nat. Commun.">
        <title>Thousands of microbial genomes shed light on interconnected biogeochemical processes in an aquifer system.</title>
        <authorList>
            <person name="Anantharaman K."/>
            <person name="Brown C.T."/>
            <person name="Hug L.A."/>
            <person name="Sharon I."/>
            <person name="Castelle C.J."/>
            <person name="Probst A.J."/>
            <person name="Thomas B.C."/>
            <person name="Singh A."/>
            <person name="Wilkins M.J."/>
            <person name="Karaoz U."/>
            <person name="Brodie E.L."/>
            <person name="Williams K.H."/>
            <person name="Hubbard S.S."/>
            <person name="Banfield J.F."/>
        </authorList>
    </citation>
    <scope>NUCLEOTIDE SEQUENCE [LARGE SCALE GENOMIC DNA]</scope>
</reference>
<dbReference type="SUPFAM" id="SSF82771">
    <property type="entry name" value="GIY-YIG endonuclease"/>
    <property type="match status" value="1"/>
</dbReference>
<dbReference type="Proteomes" id="UP000176854">
    <property type="component" value="Unassembled WGS sequence"/>
</dbReference>
<name>A0A1F5ZAT3_9BACT</name>
<feature type="domain" description="GIY-YIG" evidence="1">
    <location>
        <begin position="203"/>
        <end position="281"/>
    </location>
</feature>
<dbReference type="InterPro" id="IPR000305">
    <property type="entry name" value="GIY-YIG_endonuc"/>
</dbReference>
<dbReference type="PANTHER" id="PTHR30231:SF41">
    <property type="entry name" value="DNA POLYMERASE III SUBUNIT EPSILON"/>
    <property type="match status" value="1"/>
</dbReference>
<dbReference type="CDD" id="cd06127">
    <property type="entry name" value="DEDDh"/>
    <property type="match status" value="1"/>
</dbReference>
<feature type="non-terminal residue" evidence="2">
    <location>
        <position position="467"/>
    </location>
</feature>
<dbReference type="InterPro" id="IPR013520">
    <property type="entry name" value="Ribonucl_H"/>
</dbReference>
<comment type="caution">
    <text evidence="2">The sequence shown here is derived from an EMBL/GenBank/DDBJ whole genome shotgun (WGS) entry which is preliminary data.</text>
</comment>
<dbReference type="Pfam" id="PF00929">
    <property type="entry name" value="RNase_T"/>
    <property type="match status" value="1"/>
</dbReference>
<dbReference type="STRING" id="1798373.A2154_01370"/>
<dbReference type="InterPro" id="IPR012337">
    <property type="entry name" value="RNaseH-like_sf"/>
</dbReference>
<dbReference type="Pfam" id="PF01541">
    <property type="entry name" value="GIY-YIG"/>
    <property type="match status" value="1"/>
</dbReference>
<gene>
    <name evidence="2" type="ORF">A2154_01370</name>
</gene>
<dbReference type="AlphaFoldDB" id="A0A1F5ZAT3"/>
<dbReference type="InterPro" id="IPR047296">
    <property type="entry name" value="GIY-YIG_UvrC_Cho"/>
</dbReference>
<dbReference type="EMBL" id="MFJC01000019">
    <property type="protein sequence ID" value="OGG09560.1"/>
    <property type="molecule type" value="Genomic_DNA"/>
</dbReference>
<accession>A0A1F5ZAT3</accession>
<dbReference type="Gene3D" id="3.40.1440.10">
    <property type="entry name" value="GIY-YIG endonuclease"/>
    <property type="match status" value="1"/>
</dbReference>
<dbReference type="GO" id="GO:0003677">
    <property type="term" value="F:DNA binding"/>
    <property type="evidence" value="ECO:0007669"/>
    <property type="project" value="InterPro"/>
</dbReference>
<dbReference type="FunFam" id="3.30.420.10:FF:000045">
    <property type="entry name" value="3'-5' exonuclease DinG"/>
    <property type="match status" value="1"/>
</dbReference>
<proteinExistence type="predicted"/>
<dbReference type="PANTHER" id="PTHR30231">
    <property type="entry name" value="DNA POLYMERASE III SUBUNIT EPSILON"/>
    <property type="match status" value="1"/>
</dbReference>
<dbReference type="GO" id="GO:0003887">
    <property type="term" value="F:DNA-directed DNA polymerase activity"/>
    <property type="evidence" value="ECO:0007669"/>
    <property type="project" value="InterPro"/>
</dbReference>
<dbReference type="GO" id="GO:0005829">
    <property type="term" value="C:cytosol"/>
    <property type="evidence" value="ECO:0007669"/>
    <property type="project" value="TreeGrafter"/>
</dbReference>
<dbReference type="SMART" id="SM00479">
    <property type="entry name" value="EXOIII"/>
    <property type="match status" value="1"/>
</dbReference>
<evidence type="ECO:0000313" key="3">
    <source>
        <dbReference type="Proteomes" id="UP000176854"/>
    </source>
</evidence>
<dbReference type="InterPro" id="IPR035901">
    <property type="entry name" value="GIY-YIG_endonuc_sf"/>
</dbReference>